<proteinExistence type="predicted"/>
<dbReference type="InterPro" id="IPR036390">
    <property type="entry name" value="WH_DNA-bd_sf"/>
</dbReference>
<feature type="domain" description="HTH gntR-type" evidence="4">
    <location>
        <begin position="11"/>
        <end position="79"/>
    </location>
</feature>
<reference evidence="5 6" key="1">
    <citation type="submission" date="2016-10" db="EMBL/GenBank/DDBJ databases">
        <title>Paenibacillus species isolates.</title>
        <authorList>
            <person name="Beno S.M."/>
        </authorList>
    </citation>
    <scope>NUCLEOTIDE SEQUENCE [LARGE SCALE GENOMIC DNA]</scope>
    <source>
        <strain evidence="5 6">FSL H7-0744</strain>
    </source>
</reference>
<organism evidence="5 6">
    <name type="scientific">Paenibacillus borealis</name>
    <dbReference type="NCBI Taxonomy" id="160799"/>
    <lineage>
        <taxon>Bacteria</taxon>
        <taxon>Bacillati</taxon>
        <taxon>Bacillota</taxon>
        <taxon>Bacilli</taxon>
        <taxon>Bacillales</taxon>
        <taxon>Paenibacillaceae</taxon>
        <taxon>Paenibacillus</taxon>
    </lineage>
</organism>
<sequence length="131" mass="14187">MIITLDFKSELPIYVQLRNEIVIGIGSGGLECGEKLPTVRQMAADLGVNAMTVNKAYAILKNEGFISIDRRHGATVSPSGNGQPEFKAKLENELRLVISEASLKGVGREEFMQLCAGIFSTVAFKPGMLTE</sequence>
<evidence type="ECO:0000256" key="2">
    <source>
        <dbReference type="ARBA" id="ARBA00023125"/>
    </source>
</evidence>
<accession>A0ABX3H7N2</accession>
<name>A0ABX3H7N2_PAEBO</name>
<evidence type="ECO:0000313" key="6">
    <source>
        <dbReference type="Proteomes" id="UP000187412"/>
    </source>
</evidence>
<dbReference type="SMART" id="SM00345">
    <property type="entry name" value="HTH_GNTR"/>
    <property type="match status" value="1"/>
</dbReference>
<dbReference type="RefSeq" id="WP_076112215.1">
    <property type="nucleotide sequence ID" value="NZ_MPTB01000024.1"/>
</dbReference>
<dbReference type="PROSITE" id="PS50949">
    <property type="entry name" value="HTH_GNTR"/>
    <property type="match status" value="1"/>
</dbReference>
<evidence type="ECO:0000313" key="5">
    <source>
        <dbReference type="EMBL" id="OMD45675.1"/>
    </source>
</evidence>
<dbReference type="Gene3D" id="1.10.10.10">
    <property type="entry name" value="Winged helix-like DNA-binding domain superfamily/Winged helix DNA-binding domain"/>
    <property type="match status" value="1"/>
</dbReference>
<evidence type="ECO:0000259" key="4">
    <source>
        <dbReference type="PROSITE" id="PS50949"/>
    </source>
</evidence>
<dbReference type="CDD" id="cd07377">
    <property type="entry name" value="WHTH_GntR"/>
    <property type="match status" value="1"/>
</dbReference>
<dbReference type="SUPFAM" id="SSF46785">
    <property type="entry name" value="Winged helix' DNA-binding domain"/>
    <property type="match status" value="1"/>
</dbReference>
<dbReference type="InterPro" id="IPR036388">
    <property type="entry name" value="WH-like_DNA-bd_sf"/>
</dbReference>
<dbReference type="PANTHER" id="PTHR38445:SF12">
    <property type="entry name" value="GNTR-FAMILY TRANSCRIPTIONAL REGULATOR"/>
    <property type="match status" value="1"/>
</dbReference>
<keyword evidence="6" id="KW-1185">Reference proteome</keyword>
<dbReference type="PANTHER" id="PTHR38445">
    <property type="entry name" value="HTH-TYPE TRANSCRIPTIONAL REPRESSOR YTRA"/>
    <property type="match status" value="1"/>
</dbReference>
<keyword evidence="2" id="KW-0238">DNA-binding</keyword>
<dbReference type="InterPro" id="IPR000524">
    <property type="entry name" value="Tscrpt_reg_HTH_GntR"/>
</dbReference>
<keyword evidence="1" id="KW-0805">Transcription regulation</keyword>
<gene>
    <name evidence="5" type="ORF">BSK56_18570</name>
</gene>
<protein>
    <submittedName>
        <fullName evidence="5">GntR family transcriptional regulator</fullName>
    </submittedName>
</protein>
<dbReference type="Proteomes" id="UP000187412">
    <property type="component" value="Unassembled WGS sequence"/>
</dbReference>
<evidence type="ECO:0000256" key="3">
    <source>
        <dbReference type="ARBA" id="ARBA00023163"/>
    </source>
</evidence>
<evidence type="ECO:0000256" key="1">
    <source>
        <dbReference type="ARBA" id="ARBA00023015"/>
    </source>
</evidence>
<keyword evidence="3" id="KW-0804">Transcription</keyword>
<comment type="caution">
    <text evidence="5">The sequence shown here is derived from an EMBL/GenBank/DDBJ whole genome shotgun (WGS) entry which is preliminary data.</text>
</comment>
<dbReference type="EMBL" id="MPTB01000024">
    <property type="protein sequence ID" value="OMD45675.1"/>
    <property type="molecule type" value="Genomic_DNA"/>
</dbReference>
<dbReference type="Pfam" id="PF00392">
    <property type="entry name" value="GntR"/>
    <property type="match status" value="1"/>
</dbReference>